<keyword evidence="3 6" id="KW-0032">Aminotransferase</keyword>
<dbReference type="InterPro" id="IPR050596">
    <property type="entry name" value="AspAT/PAT-like"/>
</dbReference>
<dbReference type="EC" id="2.6.1.-" evidence="6"/>
<feature type="domain" description="Aminotransferase class I/classII large" evidence="7">
    <location>
        <begin position="51"/>
        <end position="391"/>
    </location>
</feature>
<proteinExistence type="inferred from homology"/>
<name>M1Z3N5_9FIRM</name>
<evidence type="ECO:0000259" key="7">
    <source>
        <dbReference type="Pfam" id="PF00155"/>
    </source>
</evidence>
<evidence type="ECO:0000256" key="5">
    <source>
        <dbReference type="ARBA" id="ARBA00022898"/>
    </source>
</evidence>
<evidence type="ECO:0000256" key="6">
    <source>
        <dbReference type="RuleBase" id="RU000481"/>
    </source>
</evidence>
<dbReference type="Gene3D" id="3.40.640.10">
    <property type="entry name" value="Type I PLP-dependent aspartate aminotransferase-like (Major domain)"/>
    <property type="match status" value="1"/>
</dbReference>
<dbReference type="HOGENOM" id="CLU_017584_4_3_9"/>
<dbReference type="GO" id="GO:0008483">
    <property type="term" value="F:transaminase activity"/>
    <property type="evidence" value="ECO:0007669"/>
    <property type="project" value="UniProtKB-KW"/>
</dbReference>
<dbReference type="GO" id="GO:0006520">
    <property type="term" value="P:amino acid metabolic process"/>
    <property type="evidence" value="ECO:0007669"/>
    <property type="project" value="InterPro"/>
</dbReference>
<keyword evidence="9" id="KW-1185">Reference proteome</keyword>
<accession>M1Z3N5</accession>
<dbReference type="InterPro" id="IPR004838">
    <property type="entry name" value="NHTrfase_class1_PyrdxlP-BS"/>
</dbReference>
<comment type="cofactor">
    <cofactor evidence="1 6">
        <name>pyridoxal 5'-phosphate</name>
        <dbReference type="ChEBI" id="CHEBI:597326"/>
    </cofactor>
</comment>
<gene>
    <name evidence="8" type="ORF">CUESP1_0727</name>
</gene>
<dbReference type="PANTHER" id="PTHR46383:SF1">
    <property type="entry name" value="ASPARTATE AMINOTRANSFERASE"/>
    <property type="match status" value="1"/>
</dbReference>
<dbReference type="PROSITE" id="PS00105">
    <property type="entry name" value="AA_TRANSFER_CLASS_1"/>
    <property type="match status" value="1"/>
</dbReference>
<dbReference type="Proteomes" id="UP000245423">
    <property type="component" value="Chromosome 1"/>
</dbReference>
<dbReference type="PANTHER" id="PTHR46383">
    <property type="entry name" value="ASPARTATE AMINOTRANSFERASE"/>
    <property type="match status" value="1"/>
</dbReference>
<evidence type="ECO:0000313" key="8">
    <source>
        <dbReference type="EMBL" id="SHD76108.1"/>
    </source>
</evidence>
<evidence type="ECO:0000256" key="1">
    <source>
        <dbReference type="ARBA" id="ARBA00001933"/>
    </source>
</evidence>
<dbReference type="InterPro" id="IPR004839">
    <property type="entry name" value="Aminotransferase_I/II_large"/>
</dbReference>
<protein>
    <recommendedName>
        <fullName evidence="6">Aminotransferase</fullName>
        <ecNumber evidence="6">2.6.1.-</ecNumber>
    </recommendedName>
</protein>
<evidence type="ECO:0000256" key="4">
    <source>
        <dbReference type="ARBA" id="ARBA00022679"/>
    </source>
</evidence>
<evidence type="ECO:0000256" key="2">
    <source>
        <dbReference type="ARBA" id="ARBA00007441"/>
    </source>
</evidence>
<dbReference type="EMBL" id="LT669839">
    <property type="protein sequence ID" value="SHD76108.1"/>
    <property type="molecule type" value="Genomic_DNA"/>
</dbReference>
<dbReference type="AlphaFoldDB" id="M1Z3N5"/>
<comment type="similarity">
    <text evidence="2 6">Belongs to the class-I pyridoxal-phosphate-dependent aminotransferase family.</text>
</comment>
<keyword evidence="5" id="KW-0663">Pyridoxal phosphate</keyword>
<sequence length="407" mass="45263">MKTKMTEAFRKYEGGLFSEVTKADVSVSISSLEKEGIDLLAWADPFYPDPSTPPHVIEAMVKAIKEGGANHYTHPIGNEELRIRISKKLKEYNNIDANPHRNIMITPGSDSGLYFAMLPFISSGDEVMIPDPSYPNNFQNVEIMGGKVVPVPLKEEYHYQININDFEDRLTSRTKMIVLTNPNNPTTTVFTRRSLEALAQFAIENDLIVIVDQAFEFPVFDGREMVTLASLEGMWERTVTVFSTSKGMGLSGFRVAYIVAEDHIMDTYYGSAVSVVGATNTFSQIGAIAAFDNDEYTKEMEASFLRRRDMVCKILGGIPGVHVEKPESGFLSWVNISKLGSGEFITDYLKRNAKVIVNSGGHYGEQGKGYIRIVQGALADEERLENALRRIGNALIELADNKGITNF</sequence>
<dbReference type="SUPFAM" id="SSF53383">
    <property type="entry name" value="PLP-dependent transferases"/>
    <property type="match status" value="1"/>
</dbReference>
<dbReference type="PRINTS" id="PR00753">
    <property type="entry name" value="ACCSYNTHASE"/>
</dbReference>
<dbReference type="InterPro" id="IPR015422">
    <property type="entry name" value="PyrdxlP-dep_Trfase_small"/>
</dbReference>
<dbReference type="RefSeq" id="WP_005587817.1">
    <property type="nucleotide sequence ID" value="NZ_LT669839.1"/>
</dbReference>
<keyword evidence="4 6" id="KW-0808">Transferase</keyword>
<dbReference type="Pfam" id="PF00155">
    <property type="entry name" value="Aminotran_1_2"/>
    <property type="match status" value="1"/>
</dbReference>
<dbReference type="CDD" id="cd00609">
    <property type="entry name" value="AAT_like"/>
    <property type="match status" value="1"/>
</dbReference>
<dbReference type="Gene3D" id="3.90.1150.10">
    <property type="entry name" value="Aspartate Aminotransferase, domain 1"/>
    <property type="match status" value="1"/>
</dbReference>
<evidence type="ECO:0000256" key="3">
    <source>
        <dbReference type="ARBA" id="ARBA00022576"/>
    </source>
</evidence>
<organism evidence="8 9">
    <name type="scientific">[Clostridium] ultunense Esp</name>
    <dbReference type="NCBI Taxonomy" id="1288971"/>
    <lineage>
        <taxon>Bacteria</taxon>
        <taxon>Bacillati</taxon>
        <taxon>Bacillota</taxon>
        <taxon>Tissierellia</taxon>
        <taxon>Tissierellales</taxon>
        <taxon>Tepidimicrobiaceae</taxon>
        <taxon>Schnuerera</taxon>
    </lineage>
</organism>
<dbReference type="InterPro" id="IPR015424">
    <property type="entry name" value="PyrdxlP-dep_Trfase"/>
</dbReference>
<dbReference type="InterPro" id="IPR015421">
    <property type="entry name" value="PyrdxlP-dep_Trfase_major"/>
</dbReference>
<reference evidence="8 9" key="1">
    <citation type="submission" date="2016-11" db="EMBL/GenBank/DDBJ databases">
        <authorList>
            <person name="Manzoor S."/>
        </authorList>
    </citation>
    <scope>NUCLEOTIDE SEQUENCE [LARGE SCALE GENOMIC DNA]</scope>
    <source>
        <strain evidence="8">Clostridium ultunense strain Esp</strain>
    </source>
</reference>
<evidence type="ECO:0000313" key="9">
    <source>
        <dbReference type="Proteomes" id="UP000245423"/>
    </source>
</evidence>
<dbReference type="GO" id="GO:0030170">
    <property type="term" value="F:pyridoxal phosphate binding"/>
    <property type="evidence" value="ECO:0007669"/>
    <property type="project" value="InterPro"/>
</dbReference>